<evidence type="ECO:0000313" key="2">
    <source>
        <dbReference type="EMBL" id="KHK65997.1"/>
    </source>
</evidence>
<organism evidence="2 3">
    <name type="scientific">Pseudomonas frederiksbergensis</name>
    <dbReference type="NCBI Taxonomy" id="104087"/>
    <lineage>
        <taxon>Bacteria</taxon>
        <taxon>Pseudomonadati</taxon>
        <taxon>Pseudomonadota</taxon>
        <taxon>Gammaproteobacteria</taxon>
        <taxon>Pseudomonadales</taxon>
        <taxon>Pseudomonadaceae</taxon>
        <taxon>Pseudomonas</taxon>
    </lineage>
</organism>
<name>A0A0B1Z9D4_9PSED</name>
<evidence type="ECO:0000259" key="1">
    <source>
        <dbReference type="SMART" id="SM00860"/>
    </source>
</evidence>
<dbReference type="RefSeq" id="WP_039589055.1">
    <property type="nucleotide sequence ID" value="NZ_CP142104.1"/>
</dbReference>
<dbReference type="Gene3D" id="3.40.1580.10">
    <property type="entry name" value="SMI1/KNR4-like"/>
    <property type="match status" value="1"/>
</dbReference>
<reference evidence="3" key="1">
    <citation type="submission" date="2015-03" db="EMBL/GenBank/DDBJ databases">
        <title>Pseudomonas frederiksbergensis hydrocarbon degrader.</title>
        <authorList>
            <person name="Brown L.M."/>
            <person name="Ruiz O.N."/>
            <person name="Mueller S."/>
            <person name="Gunasekera T.S."/>
        </authorList>
    </citation>
    <scope>NUCLEOTIDE SEQUENCE [LARGE SCALE GENOMIC DNA]</scope>
    <source>
        <strain evidence="3">SI8</strain>
    </source>
</reference>
<protein>
    <recommendedName>
        <fullName evidence="1">Knr4/Smi1-like domain-containing protein</fullName>
    </recommendedName>
</protein>
<gene>
    <name evidence="2" type="ORF">JZ00_04255</name>
</gene>
<accession>A0A0B1Z9D4</accession>
<comment type="caution">
    <text evidence="2">The sequence shown here is derived from an EMBL/GenBank/DDBJ whole genome shotgun (WGS) entry which is preliminary data.</text>
</comment>
<dbReference type="InterPro" id="IPR037883">
    <property type="entry name" value="Knr4/Smi1-like_sf"/>
</dbReference>
<dbReference type="AlphaFoldDB" id="A0A0B1Z9D4"/>
<evidence type="ECO:0000313" key="3">
    <source>
        <dbReference type="Proteomes" id="UP000030949"/>
    </source>
</evidence>
<dbReference type="OrthoDB" id="9131304at2"/>
<dbReference type="EMBL" id="JQGJ01000002">
    <property type="protein sequence ID" value="KHK65997.1"/>
    <property type="molecule type" value="Genomic_DNA"/>
</dbReference>
<dbReference type="InterPro" id="IPR018958">
    <property type="entry name" value="Knr4/Smi1-like_dom"/>
</dbReference>
<dbReference type="SMART" id="SM00860">
    <property type="entry name" value="SMI1_KNR4"/>
    <property type="match status" value="1"/>
</dbReference>
<dbReference type="Proteomes" id="UP000030949">
    <property type="component" value="Unassembled WGS sequence"/>
</dbReference>
<sequence length="136" mass="15533">MRLTLEESERALSVQELNEFQEKFNVELPTAFRQFYLKHNGGDLSESSSENDFLLGGFTPIKYGQAPIETVYRDLTDDVPSLKQMIPFAYDQGGNSFLLSVKEADFGNIYLYLMDEEDLAFVCESFEEFLAELTGQ</sequence>
<feature type="domain" description="Knr4/Smi1-like" evidence="1">
    <location>
        <begin position="11"/>
        <end position="132"/>
    </location>
</feature>
<proteinExistence type="predicted"/>
<dbReference type="Pfam" id="PF09346">
    <property type="entry name" value="SMI1_KNR4"/>
    <property type="match status" value="1"/>
</dbReference>
<dbReference type="SUPFAM" id="SSF160631">
    <property type="entry name" value="SMI1/KNR4-like"/>
    <property type="match status" value="1"/>
</dbReference>